<dbReference type="KEGG" id="csg:Cylst_5568"/>
<feature type="region of interest" description="Disordered" evidence="2">
    <location>
        <begin position="161"/>
        <end position="190"/>
    </location>
</feature>
<feature type="compositionally biased region" description="Polar residues" evidence="2">
    <location>
        <begin position="577"/>
        <end position="593"/>
    </location>
</feature>
<dbReference type="PROSITE" id="PS50894">
    <property type="entry name" value="HPT"/>
    <property type="match status" value="1"/>
</dbReference>
<keyword evidence="1" id="KW-0597">Phosphoprotein</keyword>
<feature type="region of interest" description="Disordered" evidence="2">
    <location>
        <begin position="336"/>
        <end position="365"/>
    </location>
</feature>
<dbReference type="EMBL" id="CP003642">
    <property type="protein sequence ID" value="AFZ27576.1"/>
    <property type="molecule type" value="Genomic_DNA"/>
</dbReference>
<evidence type="ECO:0000256" key="1">
    <source>
        <dbReference type="PROSITE-ProRule" id="PRU00110"/>
    </source>
</evidence>
<keyword evidence="4" id="KW-0808">Transferase</keyword>
<dbReference type="SMART" id="SM00073">
    <property type="entry name" value="HPT"/>
    <property type="match status" value="1"/>
</dbReference>
<proteinExistence type="predicted"/>
<evidence type="ECO:0000313" key="5">
    <source>
        <dbReference type="Proteomes" id="UP000010475"/>
    </source>
</evidence>
<gene>
    <name evidence="4" type="ORF">Cylst_5568</name>
</gene>
<dbReference type="InterPro" id="IPR008207">
    <property type="entry name" value="Sig_transdc_His_kin_Hpt_dom"/>
</dbReference>
<dbReference type="Pfam" id="PF01627">
    <property type="entry name" value="Hpt"/>
    <property type="match status" value="1"/>
</dbReference>
<dbReference type="PANTHER" id="PTHR43395:SF1">
    <property type="entry name" value="CHEMOTAXIS PROTEIN CHEA"/>
    <property type="match status" value="1"/>
</dbReference>
<dbReference type="InterPro" id="IPR036641">
    <property type="entry name" value="HPT_dom_sf"/>
</dbReference>
<keyword evidence="5" id="KW-1185">Reference proteome</keyword>
<dbReference type="InterPro" id="IPR051315">
    <property type="entry name" value="Bact_Chemotaxis_CheA"/>
</dbReference>
<keyword evidence="4" id="KW-0418">Kinase</keyword>
<name>K9X693_9NOST</name>
<dbReference type="Gene3D" id="1.20.120.160">
    <property type="entry name" value="HPT domain"/>
    <property type="match status" value="1"/>
</dbReference>
<dbReference type="eggNOG" id="COG2198">
    <property type="taxonomic scope" value="Bacteria"/>
</dbReference>
<dbReference type="STRING" id="56107.Cylst_5568"/>
<feature type="compositionally biased region" description="Polar residues" evidence="2">
    <location>
        <begin position="556"/>
        <end position="570"/>
    </location>
</feature>
<feature type="modified residue" description="Phosphohistidine" evidence="1">
    <location>
        <position position="49"/>
    </location>
</feature>
<dbReference type="AlphaFoldDB" id="K9X693"/>
<dbReference type="GO" id="GO:0016301">
    <property type="term" value="F:kinase activity"/>
    <property type="evidence" value="ECO:0007669"/>
    <property type="project" value="UniProtKB-KW"/>
</dbReference>
<dbReference type="PANTHER" id="PTHR43395">
    <property type="entry name" value="SENSOR HISTIDINE KINASE CHEA"/>
    <property type="match status" value="1"/>
</dbReference>
<feature type="compositionally biased region" description="Polar residues" evidence="2">
    <location>
        <begin position="161"/>
        <end position="171"/>
    </location>
</feature>
<reference evidence="4 5" key="1">
    <citation type="submission" date="2012-06" db="EMBL/GenBank/DDBJ databases">
        <title>Finished chromosome of genome of Cylindrospermum stagnale PCC 7417.</title>
        <authorList>
            <consortium name="US DOE Joint Genome Institute"/>
            <person name="Gugger M."/>
            <person name="Coursin T."/>
            <person name="Rippka R."/>
            <person name="Tandeau De Marsac N."/>
            <person name="Huntemann M."/>
            <person name="Wei C.-L."/>
            <person name="Han J."/>
            <person name="Detter J.C."/>
            <person name="Han C."/>
            <person name="Tapia R."/>
            <person name="Chen A."/>
            <person name="Kyrpides N."/>
            <person name="Mavromatis K."/>
            <person name="Markowitz V."/>
            <person name="Szeto E."/>
            <person name="Ivanova N."/>
            <person name="Pagani I."/>
            <person name="Pati A."/>
            <person name="Goodwin L."/>
            <person name="Nordberg H.P."/>
            <person name="Cantor M.N."/>
            <person name="Hua S.X."/>
            <person name="Woyke T."/>
            <person name="Kerfeld C.A."/>
        </authorList>
    </citation>
    <scope>NUCLEOTIDE SEQUENCE [LARGE SCALE GENOMIC DNA]</scope>
    <source>
        <strain evidence="4 5">PCC 7417</strain>
    </source>
</reference>
<accession>K9X693</accession>
<feature type="region of interest" description="Disordered" evidence="2">
    <location>
        <begin position="552"/>
        <end position="608"/>
    </location>
</feature>
<feature type="compositionally biased region" description="Polar residues" evidence="2">
    <location>
        <begin position="340"/>
        <end position="350"/>
    </location>
</feature>
<evidence type="ECO:0000259" key="3">
    <source>
        <dbReference type="PROSITE" id="PS50894"/>
    </source>
</evidence>
<protein>
    <submittedName>
        <fullName evidence="4">Chemotaxis protein histidine kinase-like protein</fullName>
    </submittedName>
</protein>
<dbReference type="CDD" id="cd00088">
    <property type="entry name" value="HPT"/>
    <property type="match status" value="1"/>
</dbReference>
<dbReference type="PATRIC" id="fig|56107.3.peg.6129"/>
<sequence length="1026" mass="112176">MLPEQQQRILGYFLEEARDHLNTIEQGLLNLQSTLNDPEMINEVFRAAHSIKGGAAMLGLNSIQHTAHRLEDCFKVLKDNPVQVDEKLESLFLGVSDTLKVLLEHLSGPFGLSEEAANSLMSETEPVFRWLNEHLEELVEQGNSGVAITARATERQLASVNGGTTPTQMLPPQNIPNREVDTRRPSTETSLNQNWGEFQATVLQTLREMLQLFKQTTTPSTRQNLQQCCHQLSKLGAAHNLSHWSGLCQAAASAIANSGANANTDNSYLNLAKIVITEIKKAQELVLQGREVEIVISPQLNALLSFAEIELLEITPDFVVEQPQVVAEAASTLEPATADLQPQNSTNSLLDNLKENTGDSASDQLQGTPVTALTATPFAAVPLFDHEEETLLSESNIDTHGPVVGIAELNSLADLFEGDSPELDETWHQEEILDTIAANQLGMGDSDIKDDDKDLADFLSFDDDTSNDHRQTTTSSTEELNLLFGDESFLDRENLEPQNQPISPASVEVGDITGFNSDLGPSTVEILEEFTVSSSESPQSPVEENLLALTLDDNESLPTSEVTSLETENIASRELPSVSQSSFDDLESETTNAVPLEELPPPQPDSLSLDNLFAELEENTPQPTDESEIGDLFDSPKATAAEVSTSDDELSNFWNQTNEAQPNELDSTVEQDVARDLEESLFAAATSGEIFADSQQSSPSSTASFELEDFDITFLQPEQPQNLIFASDAGDNLFDDLAGSNSIISPAIGDDEVPLQEIRGFSQEPEALDFIPEFTNLAPETTAADSPKASADLEIDLFSTVEDDSAENLPLSFDSTYIQPELTDSEAGELFGNTLEDDSEENLPLSFDSTYIQPELTDSDAGELFGNTLEDDSEENLPLSFDSTYIQPELTDSEAGELFGNSLEDDSEENLPLSFDSTYIQPELTDSDAGELFGNSLEEDSEENLPLSFDSTYIQPELTDSEAGELFGNSLEDDSEENLPLSFDSTYIQPELTDSDAGELFGNKSGRRQRRKSAAVLWTQLIFNQN</sequence>
<dbReference type="GO" id="GO:0000160">
    <property type="term" value="P:phosphorelay signal transduction system"/>
    <property type="evidence" value="ECO:0007669"/>
    <property type="project" value="InterPro"/>
</dbReference>
<dbReference type="Proteomes" id="UP000010475">
    <property type="component" value="Chromosome"/>
</dbReference>
<dbReference type="SUPFAM" id="SSF47226">
    <property type="entry name" value="Histidine-containing phosphotransfer domain, HPT domain"/>
    <property type="match status" value="1"/>
</dbReference>
<organism evidence="4 5">
    <name type="scientific">Cylindrospermum stagnale PCC 7417</name>
    <dbReference type="NCBI Taxonomy" id="56107"/>
    <lineage>
        <taxon>Bacteria</taxon>
        <taxon>Bacillati</taxon>
        <taxon>Cyanobacteriota</taxon>
        <taxon>Cyanophyceae</taxon>
        <taxon>Nostocales</taxon>
        <taxon>Nostocaceae</taxon>
        <taxon>Cylindrospermum</taxon>
    </lineage>
</organism>
<evidence type="ECO:0000256" key="2">
    <source>
        <dbReference type="SAM" id="MobiDB-lite"/>
    </source>
</evidence>
<dbReference type="HOGENOM" id="CLU_295071_0_0_3"/>
<evidence type="ECO:0000313" key="4">
    <source>
        <dbReference type="EMBL" id="AFZ27576.1"/>
    </source>
</evidence>
<feature type="domain" description="HPt" evidence="3">
    <location>
        <begin position="2"/>
        <end position="106"/>
    </location>
</feature>